<dbReference type="OrthoDB" id="9794935at2"/>
<dbReference type="PANTHER" id="PTHR34071:SF2">
    <property type="entry name" value="FLAVIN-NUCLEOTIDE-BINDING PROTEIN"/>
    <property type="match status" value="1"/>
</dbReference>
<proteinExistence type="predicted"/>
<dbReference type="STRING" id="1123291.SAMN04490355_101871"/>
<dbReference type="Gene3D" id="2.30.110.10">
    <property type="entry name" value="Electron Transport, Fmn-binding Protein, Chain A"/>
    <property type="match status" value="1"/>
</dbReference>
<protein>
    <recommendedName>
        <fullName evidence="3">Nitroimidazol reductase NimA, pyridoxamine 5'-phosphate oxidase superfamily</fullName>
    </recommendedName>
</protein>
<dbReference type="SUPFAM" id="SSF50475">
    <property type="entry name" value="FMN-binding split barrel"/>
    <property type="match status" value="1"/>
</dbReference>
<keyword evidence="2" id="KW-1185">Reference proteome</keyword>
<dbReference type="InterPro" id="IPR012349">
    <property type="entry name" value="Split_barrel_FMN-bd"/>
</dbReference>
<dbReference type="InterPro" id="IPR024747">
    <property type="entry name" value="Pyridox_Oxase-rel"/>
</dbReference>
<gene>
    <name evidence="1" type="ORF">SAMN04490355_101871</name>
</gene>
<reference evidence="2" key="1">
    <citation type="submission" date="2016-10" db="EMBL/GenBank/DDBJ databases">
        <authorList>
            <person name="Varghese N."/>
            <person name="Submissions S."/>
        </authorList>
    </citation>
    <scope>NUCLEOTIDE SEQUENCE [LARGE SCALE GENOMIC DNA]</scope>
    <source>
        <strain evidence="2">DSM 13327</strain>
    </source>
</reference>
<dbReference type="PANTHER" id="PTHR34071">
    <property type="entry name" value="5-NITROIMIDAZOLE ANTIBIOTICS RESISTANCE PROTEIN, NIMA-FAMILY-RELATED PROTEIN-RELATED"/>
    <property type="match status" value="1"/>
</dbReference>
<dbReference type="EMBL" id="FOTS01000018">
    <property type="protein sequence ID" value="SFL79809.1"/>
    <property type="molecule type" value="Genomic_DNA"/>
</dbReference>
<organism evidence="1 2">
    <name type="scientific">Pelosinus propionicus DSM 13327</name>
    <dbReference type="NCBI Taxonomy" id="1123291"/>
    <lineage>
        <taxon>Bacteria</taxon>
        <taxon>Bacillati</taxon>
        <taxon>Bacillota</taxon>
        <taxon>Negativicutes</taxon>
        <taxon>Selenomonadales</taxon>
        <taxon>Sporomusaceae</taxon>
        <taxon>Pelosinus</taxon>
    </lineage>
</organism>
<evidence type="ECO:0000313" key="2">
    <source>
        <dbReference type="Proteomes" id="UP000199520"/>
    </source>
</evidence>
<sequence>MGMRRKDREMEQGEAYDLLFQGSYGILATADSDGQPYAVPLNYVISNGNIYFHCALDGHKLDNITLNAKVCFTVVGRTSVVSEQFSTDYESVVVYGTAAKVEEQEEKRNVLRTFVQKYSINFVSEGDAYIEKAKDLTVVYKIRMDYYTGKKRGYKV</sequence>
<name>A0A1I4KML2_9FIRM</name>
<dbReference type="Proteomes" id="UP000199520">
    <property type="component" value="Unassembled WGS sequence"/>
</dbReference>
<accession>A0A1I4KML2</accession>
<evidence type="ECO:0000313" key="1">
    <source>
        <dbReference type="EMBL" id="SFL79809.1"/>
    </source>
</evidence>
<dbReference type="RefSeq" id="WP_090937003.1">
    <property type="nucleotide sequence ID" value="NZ_FOTS01000018.1"/>
</dbReference>
<dbReference type="AlphaFoldDB" id="A0A1I4KML2"/>
<dbReference type="Pfam" id="PF12900">
    <property type="entry name" value="Pyridox_ox_2"/>
    <property type="match status" value="1"/>
</dbReference>
<evidence type="ECO:0008006" key="3">
    <source>
        <dbReference type="Google" id="ProtNLM"/>
    </source>
</evidence>